<sequence length="144" mass="15949">MQTDECEKPHKIAKAGGSEGKGRRTRGQKPAPRRRSGCAYCEPFVTEPRKTIFLLVSDLYEGGNRTAMIRRLRDMHESGVRTICLLALSDDGLPVYDEEVARKLSALGIPCFGCSPDRLPELIEGALKGHDLQQLASRIGKVRQ</sequence>
<evidence type="ECO:0000256" key="1">
    <source>
        <dbReference type="SAM" id="MobiDB-lite"/>
    </source>
</evidence>
<protein>
    <submittedName>
        <fullName evidence="2">VWA domain-containing protein</fullName>
    </submittedName>
</protein>
<comment type="caution">
    <text evidence="2">The sequence shown here is derived from an EMBL/GenBank/DDBJ whole genome shotgun (WGS) entry which is preliminary data.</text>
</comment>
<dbReference type="InterPro" id="IPR008912">
    <property type="entry name" value="Uncharacterised_CoxE"/>
</dbReference>
<dbReference type="AlphaFoldDB" id="A0A4S4C7R4"/>
<feature type="compositionally biased region" description="Basic residues" evidence="1">
    <location>
        <begin position="23"/>
        <end position="35"/>
    </location>
</feature>
<reference evidence="2 3" key="1">
    <citation type="submission" date="2019-04" db="EMBL/GenBank/DDBJ databases">
        <title>Cohnella sp. nov. isolated from preserved vegetables.</title>
        <authorList>
            <person name="Lin S.-Y."/>
            <person name="Hung M.-H."/>
            <person name="Young C.-C."/>
        </authorList>
    </citation>
    <scope>NUCLEOTIDE SEQUENCE [LARGE SCALE GENOMIC DNA]</scope>
    <source>
        <strain evidence="2 3">CC-MHH1044</strain>
    </source>
</reference>
<organism evidence="2 3">
    <name type="scientific">Cohnella fermenti</name>
    <dbReference type="NCBI Taxonomy" id="2565925"/>
    <lineage>
        <taxon>Bacteria</taxon>
        <taxon>Bacillati</taxon>
        <taxon>Bacillota</taxon>
        <taxon>Bacilli</taxon>
        <taxon>Bacillales</taxon>
        <taxon>Paenibacillaceae</taxon>
        <taxon>Cohnella</taxon>
    </lineage>
</organism>
<feature type="compositionally biased region" description="Basic and acidic residues" evidence="1">
    <location>
        <begin position="1"/>
        <end position="10"/>
    </location>
</feature>
<gene>
    <name evidence="2" type="ORF">E6C55_05700</name>
</gene>
<dbReference type="OrthoDB" id="9789979at2"/>
<name>A0A4S4C7R4_9BACL</name>
<evidence type="ECO:0000313" key="3">
    <source>
        <dbReference type="Proteomes" id="UP000310636"/>
    </source>
</evidence>
<feature type="region of interest" description="Disordered" evidence="1">
    <location>
        <begin position="1"/>
        <end position="35"/>
    </location>
</feature>
<proteinExistence type="predicted"/>
<accession>A0A4S4C7R4</accession>
<dbReference type="EMBL" id="SSOB01000005">
    <property type="protein sequence ID" value="THF83344.1"/>
    <property type="molecule type" value="Genomic_DNA"/>
</dbReference>
<keyword evidence="3" id="KW-1185">Reference proteome</keyword>
<evidence type="ECO:0000313" key="2">
    <source>
        <dbReference type="EMBL" id="THF83344.1"/>
    </source>
</evidence>
<dbReference type="Proteomes" id="UP000310636">
    <property type="component" value="Unassembled WGS sequence"/>
</dbReference>
<dbReference type="Pfam" id="PF05762">
    <property type="entry name" value="VWA_CoxE"/>
    <property type="match status" value="1"/>
</dbReference>